<dbReference type="InParanoid" id="A0A1D2VSD7"/>
<keyword evidence="1 4" id="KW-0378">Hydrolase</keyword>
<proteinExistence type="predicted"/>
<protein>
    <submittedName>
        <fullName evidence="4">ATP-dependent DNA helicase</fullName>
    </submittedName>
</protein>
<keyword evidence="1 4" id="KW-0547">Nucleotide-binding</keyword>
<feature type="domain" description="Helicase C-terminal" evidence="3">
    <location>
        <begin position="240"/>
        <end position="354"/>
    </location>
</feature>
<feature type="domain" description="Helicase ATP-binding" evidence="2">
    <location>
        <begin position="15"/>
        <end position="187"/>
    </location>
</feature>
<dbReference type="SMART" id="SM00487">
    <property type="entry name" value="DEXDc"/>
    <property type="match status" value="1"/>
</dbReference>
<dbReference type="GO" id="GO:0005759">
    <property type="term" value="C:mitochondrial matrix"/>
    <property type="evidence" value="ECO:0007669"/>
    <property type="project" value="TreeGrafter"/>
</dbReference>
<dbReference type="Pfam" id="PF04851">
    <property type="entry name" value="ResIII"/>
    <property type="match status" value="1"/>
</dbReference>
<dbReference type="GO" id="GO:0070125">
    <property type="term" value="P:mitochondrial translational elongation"/>
    <property type="evidence" value="ECO:0007669"/>
    <property type="project" value="TreeGrafter"/>
</dbReference>
<sequence>LRDYQQECLDRCFKALTQENKRRIGVSLPTGSGKTVIFSHLIKKFIDHVKSQNQNSSFKTKTLILVHRKELAYQAAKTMSQILPEYRIGIDMGDLKVDPINYDIVIASIQSLVFYSNPRLPNYDPDYFKLIIIDEVHHAASTTYQTILSHFGSHDFKSGISVAGFSATIRRHDGKSLSRILDHLVFHKSLPGMIEDGWLTDLKFTTVVTDKFSLNLDEHQLSKLLNTPEMNSLVLKIFLQLNKTYNFKSVLLFGADVSHVQNLTKLFNENNIPSAFVTGTTNNKVRFQTIEDFKQRKINILMNCNVFTEGTDIPQIDAIFLVKPTNSPNLMVQMIGRGLRLHGDKSICHVINFI</sequence>
<dbReference type="FunCoup" id="A0A1D2VSD7">
    <property type="interactions" value="14"/>
</dbReference>
<feature type="non-terminal residue" evidence="4">
    <location>
        <position position="1"/>
    </location>
</feature>
<dbReference type="PANTHER" id="PTHR47396:SF1">
    <property type="entry name" value="ATP-DEPENDENT HELICASE IRC3-RELATED"/>
    <property type="match status" value="1"/>
</dbReference>
<dbReference type="Pfam" id="PF00271">
    <property type="entry name" value="Helicase_C"/>
    <property type="match status" value="1"/>
</dbReference>
<dbReference type="CDD" id="cd18032">
    <property type="entry name" value="DEXHc_RE_I_III_res"/>
    <property type="match status" value="1"/>
</dbReference>
<dbReference type="GeneID" id="30963095"/>
<name>A0A1D2VSD7_9ASCO</name>
<dbReference type="Gene3D" id="3.40.50.300">
    <property type="entry name" value="P-loop containing nucleotide triphosphate hydrolases"/>
    <property type="match status" value="2"/>
</dbReference>
<evidence type="ECO:0000313" key="5">
    <source>
        <dbReference type="Proteomes" id="UP000095038"/>
    </source>
</evidence>
<dbReference type="RefSeq" id="XP_020050782.1">
    <property type="nucleotide sequence ID" value="XM_020189459.1"/>
</dbReference>
<dbReference type="GO" id="GO:0016787">
    <property type="term" value="F:hydrolase activity"/>
    <property type="evidence" value="ECO:0007669"/>
    <property type="project" value="InterPro"/>
</dbReference>
<evidence type="ECO:0000259" key="2">
    <source>
        <dbReference type="PROSITE" id="PS51192"/>
    </source>
</evidence>
<keyword evidence="1 4" id="KW-0347">Helicase</keyword>
<keyword evidence="1 4" id="KW-0067">ATP-binding</keyword>
<dbReference type="SUPFAM" id="SSF52540">
    <property type="entry name" value="P-loop containing nucleoside triphosphate hydrolases"/>
    <property type="match status" value="1"/>
</dbReference>
<evidence type="ECO:0000313" key="4">
    <source>
        <dbReference type="EMBL" id="ODV64475.1"/>
    </source>
</evidence>
<dbReference type="PROSITE" id="PS51194">
    <property type="entry name" value="HELICASE_CTER"/>
    <property type="match status" value="1"/>
</dbReference>
<accession>A0A1D2VSD7</accession>
<dbReference type="STRING" id="1344418.A0A1D2VSD7"/>
<feature type="non-terminal residue" evidence="4">
    <location>
        <position position="354"/>
    </location>
</feature>
<dbReference type="GO" id="GO:0032042">
    <property type="term" value="P:mitochondrial DNA metabolic process"/>
    <property type="evidence" value="ECO:0007669"/>
    <property type="project" value="TreeGrafter"/>
</dbReference>
<dbReference type="GO" id="GO:0000403">
    <property type="term" value="F:Y-form DNA binding"/>
    <property type="evidence" value="ECO:0007669"/>
    <property type="project" value="TreeGrafter"/>
</dbReference>
<dbReference type="GO" id="GO:0005524">
    <property type="term" value="F:ATP binding"/>
    <property type="evidence" value="ECO:0007669"/>
    <property type="project" value="InterPro"/>
</dbReference>
<dbReference type="SMART" id="SM00490">
    <property type="entry name" value="HELICc"/>
    <property type="match status" value="1"/>
</dbReference>
<evidence type="ECO:0000256" key="1">
    <source>
        <dbReference type="ARBA" id="ARBA00022806"/>
    </source>
</evidence>
<dbReference type="InterPro" id="IPR001650">
    <property type="entry name" value="Helicase_C-like"/>
</dbReference>
<dbReference type="InterPro" id="IPR027417">
    <property type="entry name" value="P-loop_NTPase"/>
</dbReference>
<dbReference type="EMBL" id="KV454475">
    <property type="protein sequence ID" value="ODV64475.1"/>
    <property type="molecule type" value="Genomic_DNA"/>
</dbReference>
<dbReference type="Proteomes" id="UP000095038">
    <property type="component" value="Unassembled WGS sequence"/>
</dbReference>
<dbReference type="GO" id="GO:0061749">
    <property type="term" value="F:forked DNA-dependent helicase activity"/>
    <property type="evidence" value="ECO:0007669"/>
    <property type="project" value="TreeGrafter"/>
</dbReference>
<keyword evidence="5" id="KW-1185">Reference proteome</keyword>
<dbReference type="PANTHER" id="PTHR47396">
    <property type="entry name" value="TYPE I RESTRICTION ENZYME ECOKI R PROTEIN"/>
    <property type="match status" value="1"/>
</dbReference>
<gene>
    <name evidence="4" type="ORF">ASCRUDRAFT_16887</name>
</gene>
<reference evidence="5" key="1">
    <citation type="submission" date="2016-05" db="EMBL/GenBank/DDBJ databases">
        <title>Comparative genomics of biotechnologically important yeasts.</title>
        <authorList>
            <consortium name="DOE Joint Genome Institute"/>
            <person name="Riley R."/>
            <person name="Haridas S."/>
            <person name="Wolfe K.H."/>
            <person name="Lopes M.R."/>
            <person name="Hittinger C.T."/>
            <person name="Goker M."/>
            <person name="Salamov A."/>
            <person name="Wisecaver J."/>
            <person name="Long T.M."/>
            <person name="Aerts A.L."/>
            <person name="Barry K."/>
            <person name="Choi C."/>
            <person name="Clum A."/>
            <person name="Coughlan A.Y."/>
            <person name="Deshpande S."/>
            <person name="Douglass A.P."/>
            <person name="Hanson S.J."/>
            <person name="Klenk H.-P."/>
            <person name="Labutti K."/>
            <person name="Lapidus A."/>
            <person name="Lindquist E."/>
            <person name="Lipzen A."/>
            <person name="Meier-Kolthoff J.P."/>
            <person name="Ohm R.A."/>
            <person name="Otillar R.P."/>
            <person name="Pangilinan J."/>
            <person name="Peng Y."/>
            <person name="Rokas A."/>
            <person name="Rosa C.A."/>
            <person name="Scheuner C."/>
            <person name="Sibirny A.A."/>
            <person name="Slot J.C."/>
            <person name="Stielow J.B."/>
            <person name="Sun H."/>
            <person name="Kurtzman C.P."/>
            <person name="Blackwell M."/>
            <person name="Grigoriev I.V."/>
            <person name="Jeffries T.W."/>
        </authorList>
    </citation>
    <scope>NUCLEOTIDE SEQUENCE [LARGE SCALE GENOMIC DNA]</scope>
    <source>
        <strain evidence="5">DSM 1968</strain>
    </source>
</reference>
<dbReference type="InterPro" id="IPR050742">
    <property type="entry name" value="Helicase_Restrict-Modif_Enz"/>
</dbReference>
<dbReference type="InterPro" id="IPR006935">
    <property type="entry name" value="Helicase/UvrB_N"/>
</dbReference>
<dbReference type="InterPro" id="IPR014001">
    <property type="entry name" value="Helicase_ATP-bd"/>
</dbReference>
<organism evidence="4 5">
    <name type="scientific">Ascoidea rubescens DSM 1968</name>
    <dbReference type="NCBI Taxonomy" id="1344418"/>
    <lineage>
        <taxon>Eukaryota</taxon>
        <taxon>Fungi</taxon>
        <taxon>Dikarya</taxon>
        <taxon>Ascomycota</taxon>
        <taxon>Saccharomycotina</taxon>
        <taxon>Saccharomycetes</taxon>
        <taxon>Ascoideaceae</taxon>
        <taxon>Ascoidea</taxon>
    </lineage>
</organism>
<evidence type="ECO:0000259" key="3">
    <source>
        <dbReference type="PROSITE" id="PS51194"/>
    </source>
</evidence>
<dbReference type="GO" id="GO:0036121">
    <property type="term" value="F:double-stranded DNA helicase activity"/>
    <property type="evidence" value="ECO:0007669"/>
    <property type="project" value="TreeGrafter"/>
</dbReference>
<dbReference type="AlphaFoldDB" id="A0A1D2VSD7"/>
<dbReference type="PROSITE" id="PS51192">
    <property type="entry name" value="HELICASE_ATP_BIND_1"/>
    <property type="match status" value="1"/>
</dbReference>
<dbReference type="OrthoDB" id="16911at2759"/>